<sequence>MTSLSEALPVGRGPACRRWERGYNAAMAANLPDLKAFLLSTPFFGGLSDTSLDLLVTMLVERRFEVGAAVVVEGEPGRSMFIVHSGELAVSKRGGSGRAIRIADLGPGDFFGEMTLIEMQNRSASVVAESPIVLYELTAGKLYAYYKADIYAYVMVMQNINRELCRRLRRADDCIAELQTLHASQ</sequence>
<dbReference type="Proteomes" id="UP001156882">
    <property type="component" value="Unassembled WGS sequence"/>
</dbReference>
<dbReference type="PROSITE" id="PS50042">
    <property type="entry name" value="CNMP_BINDING_3"/>
    <property type="match status" value="1"/>
</dbReference>
<dbReference type="InterPro" id="IPR014710">
    <property type="entry name" value="RmlC-like_jellyroll"/>
</dbReference>
<name>A0ABQ6CZ67_9HYPH</name>
<dbReference type="Gene3D" id="2.60.120.10">
    <property type="entry name" value="Jelly Rolls"/>
    <property type="match status" value="1"/>
</dbReference>
<dbReference type="Pfam" id="PF00027">
    <property type="entry name" value="cNMP_binding"/>
    <property type="match status" value="1"/>
</dbReference>
<dbReference type="PANTHER" id="PTHR11635">
    <property type="entry name" value="CAMP-DEPENDENT PROTEIN KINASE REGULATORY CHAIN"/>
    <property type="match status" value="1"/>
</dbReference>
<dbReference type="PRINTS" id="PR00103">
    <property type="entry name" value="CAMPKINASE"/>
</dbReference>
<dbReference type="EMBL" id="BSPC01000076">
    <property type="protein sequence ID" value="GLS23577.1"/>
    <property type="molecule type" value="Genomic_DNA"/>
</dbReference>
<accession>A0ABQ6CZ67</accession>
<dbReference type="PANTHER" id="PTHR11635:SF152">
    <property type="entry name" value="CAMP-DEPENDENT PROTEIN KINASE TYPE I REGULATORY SUBUNIT-RELATED"/>
    <property type="match status" value="1"/>
</dbReference>
<dbReference type="InterPro" id="IPR018488">
    <property type="entry name" value="cNMP-bd_CS"/>
</dbReference>
<keyword evidence="3" id="KW-1185">Reference proteome</keyword>
<feature type="domain" description="Cyclic nucleotide-binding" evidence="1">
    <location>
        <begin position="43"/>
        <end position="137"/>
    </location>
</feature>
<dbReference type="SMART" id="SM00100">
    <property type="entry name" value="cNMP"/>
    <property type="match status" value="1"/>
</dbReference>
<dbReference type="CDD" id="cd00038">
    <property type="entry name" value="CAP_ED"/>
    <property type="match status" value="1"/>
</dbReference>
<evidence type="ECO:0000313" key="2">
    <source>
        <dbReference type="EMBL" id="GLS23577.1"/>
    </source>
</evidence>
<organism evidence="2 3">
    <name type="scientific">Labrys miyagiensis</name>
    <dbReference type="NCBI Taxonomy" id="346912"/>
    <lineage>
        <taxon>Bacteria</taxon>
        <taxon>Pseudomonadati</taxon>
        <taxon>Pseudomonadota</taxon>
        <taxon>Alphaproteobacteria</taxon>
        <taxon>Hyphomicrobiales</taxon>
        <taxon>Xanthobacteraceae</taxon>
        <taxon>Labrys</taxon>
    </lineage>
</organism>
<dbReference type="SUPFAM" id="SSF51206">
    <property type="entry name" value="cAMP-binding domain-like"/>
    <property type="match status" value="1"/>
</dbReference>
<protein>
    <submittedName>
        <fullName evidence="2">Cyclic nucleotide-binding protein</fullName>
    </submittedName>
</protein>
<dbReference type="InterPro" id="IPR050503">
    <property type="entry name" value="cAMP-dep_PK_reg_su-like"/>
</dbReference>
<evidence type="ECO:0000259" key="1">
    <source>
        <dbReference type="PROSITE" id="PS50042"/>
    </source>
</evidence>
<dbReference type="PROSITE" id="PS00888">
    <property type="entry name" value="CNMP_BINDING_1"/>
    <property type="match status" value="1"/>
</dbReference>
<reference evidence="3" key="1">
    <citation type="journal article" date="2019" name="Int. J. Syst. Evol. Microbiol.">
        <title>The Global Catalogue of Microorganisms (GCM) 10K type strain sequencing project: providing services to taxonomists for standard genome sequencing and annotation.</title>
        <authorList>
            <consortium name="The Broad Institute Genomics Platform"/>
            <consortium name="The Broad Institute Genome Sequencing Center for Infectious Disease"/>
            <person name="Wu L."/>
            <person name="Ma J."/>
        </authorList>
    </citation>
    <scope>NUCLEOTIDE SEQUENCE [LARGE SCALE GENOMIC DNA]</scope>
    <source>
        <strain evidence="3">NBRC 101365</strain>
    </source>
</reference>
<proteinExistence type="predicted"/>
<dbReference type="InterPro" id="IPR000595">
    <property type="entry name" value="cNMP-bd_dom"/>
</dbReference>
<gene>
    <name evidence="2" type="ORF">GCM10007874_65980</name>
</gene>
<comment type="caution">
    <text evidence="2">The sequence shown here is derived from an EMBL/GenBank/DDBJ whole genome shotgun (WGS) entry which is preliminary data.</text>
</comment>
<evidence type="ECO:0000313" key="3">
    <source>
        <dbReference type="Proteomes" id="UP001156882"/>
    </source>
</evidence>
<dbReference type="InterPro" id="IPR018490">
    <property type="entry name" value="cNMP-bd_dom_sf"/>
</dbReference>